<proteinExistence type="predicted"/>
<evidence type="ECO:0000256" key="1">
    <source>
        <dbReference type="SAM" id="MobiDB-lite"/>
    </source>
</evidence>
<comment type="caution">
    <text evidence="2">The sequence shown here is derived from an EMBL/GenBank/DDBJ whole genome shotgun (WGS) entry which is preliminary data.</text>
</comment>
<feature type="region of interest" description="Disordered" evidence="1">
    <location>
        <begin position="52"/>
        <end position="100"/>
    </location>
</feature>
<dbReference type="EMBL" id="CM029043">
    <property type="protein sequence ID" value="KAG2612514.1"/>
    <property type="molecule type" value="Genomic_DNA"/>
</dbReference>
<dbReference type="Proteomes" id="UP000823388">
    <property type="component" value="Chromosome 4K"/>
</dbReference>
<gene>
    <name evidence="2" type="ORF">PVAP13_4KG295700</name>
</gene>
<protein>
    <submittedName>
        <fullName evidence="2">Uncharacterized protein</fullName>
    </submittedName>
</protein>
<evidence type="ECO:0000313" key="3">
    <source>
        <dbReference type="Proteomes" id="UP000823388"/>
    </source>
</evidence>
<sequence>MLKWDGYILAPGLPLANPILLLPPSAPLQTSPPHRPIAIVWRHRCPLRTQSHSSPWLLPRPPPATTQGQPAACVPDPKPSSDAALSPTPSGALPRTPSEPCAGCLGDFNFFCF</sequence>
<name>A0A8T0TUW3_PANVG</name>
<dbReference type="AlphaFoldDB" id="A0A8T0TUW3"/>
<evidence type="ECO:0000313" key="2">
    <source>
        <dbReference type="EMBL" id="KAG2612514.1"/>
    </source>
</evidence>
<organism evidence="2 3">
    <name type="scientific">Panicum virgatum</name>
    <name type="common">Blackwell switchgrass</name>
    <dbReference type="NCBI Taxonomy" id="38727"/>
    <lineage>
        <taxon>Eukaryota</taxon>
        <taxon>Viridiplantae</taxon>
        <taxon>Streptophyta</taxon>
        <taxon>Embryophyta</taxon>
        <taxon>Tracheophyta</taxon>
        <taxon>Spermatophyta</taxon>
        <taxon>Magnoliopsida</taxon>
        <taxon>Liliopsida</taxon>
        <taxon>Poales</taxon>
        <taxon>Poaceae</taxon>
        <taxon>PACMAD clade</taxon>
        <taxon>Panicoideae</taxon>
        <taxon>Panicodae</taxon>
        <taxon>Paniceae</taxon>
        <taxon>Panicinae</taxon>
        <taxon>Panicum</taxon>
        <taxon>Panicum sect. Hiantes</taxon>
    </lineage>
</organism>
<reference evidence="2" key="1">
    <citation type="submission" date="2020-05" db="EMBL/GenBank/DDBJ databases">
        <title>WGS assembly of Panicum virgatum.</title>
        <authorList>
            <person name="Lovell J.T."/>
            <person name="Jenkins J."/>
            <person name="Shu S."/>
            <person name="Juenger T.E."/>
            <person name="Schmutz J."/>
        </authorList>
    </citation>
    <scope>NUCLEOTIDE SEQUENCE</scope>
    <source>
        <strain evidence="2">AP13</strain>
    </source>
</reference>
<keyword evidence="3" id="KW-1185">Reference proteome</keyword>
<accession>A0A8T0TUW3</accession>